<dbReference type="VEuPathDB" id="VectorBase:GPAI021026"/>
<dbReference type="Gene3D" id="1.10.30.10">
    <property type="entry name" value="High mobility group box domain"/>
    <property type="match status" value="1"/>
</dbReference>
<reference evidence="3" key="2">
    <citation type="submission" date="2020-05" db="UniProtKB">
        <authorList>
            <consortium name="EnsemblMetazoa"/>
        </authorList>
    </citation>
    <scope>IDENTIFICATION</scope>
    <source>
        <strain evidence="3">IAEA</strain>
    </source>
</reference>
<dbReference type="InterPro" id="IPR036910">
    <property type="entry name" value="HMG_box_dom_sf"/>
</dbReference>
<proteinExistence type="predicted"/>
<protein>
    <recommendedName>
        <fullName evidence="2">HMG box domain-containing protein</fullName>
    </recommendedName>
</protein>
<evidence type="ECO:0000259" key="2">
    <source>
        <dbReference type="PROSITE" id="PS50118"/>
    </source>
</evidence>
<dbReference type="EnsemblMetazoa" id="GPAI021026-RA">
    <property type="protein sequence ID" value="GPAI021026-PA"/>
    <property type="gene ID" value="GPAI021026"/>
</dbReference>
<dbReference type="Pfam" id="PF00505">
    <property type="entry name" value="HMG_box"/>
    <property type="match status" value="1"/>
</dbReference>
<keyword evidence="1" id="KW-0238">DNA-binding</keyword>
<name>A0A1A9ZPJ9_GLOPL</name>
<organism evidence="3 4">
    <name type="scientific">Glossina pallidipes</name>
    <name type="common">Tsetse fly</name>
    <dbReference type="NCBI Taxonomy" id="7398"/>
    <lineage>
        <taxon>Eukaryota</taxon>
        <taxon>Metazoa</taxon>
        <taxon>Ecdysozoa</taxon>
        <taxon>Arthropoda</taxon>
        <taxon>Hexapoda</taxon>
        <taxon>Insecta</taxon>
        <taxon>Pterygota</taxon>
        <taxon>Neoptera</taxon>
        <taxon>Endopterygota</taxon>
        <taxon>Diptera</taxon>
        <taxon>Brachycera</taxon>
        <taxon>Muscomorpha</taxon>
        <taxon>Hippoboscoidea</taxon>
        <taxon>Glossinidae</taxon>
        <taxon>Glossina</taxon>
    </lineage>
</organism>
<keyword evidence="1" id="KW-0539">Nucleus</keyword>
<evidence type="ECO:0000256" key="1">
    <source>
        <dbReference type="PROSITE-ProRule" id="PRU00267"/>
    </source>
</evidence>
<accession>A0A1A9ZPJ9</accession>
<dbReference type="AlphaFoldDB" id="A0A1A9ZPJ9"/>
<dbReference type="SUPFAM" id="SSF47095">
    <property type="entry name" value="HMG-box"/>
    <property type="match status" value="1"/>
</dbReference>
<dbReference type="InterPro" id="IPR009071">
    <property type="entry name" value="HMG_box_dom"/>
</dbReference>
<evidence type="ECO:0000313" key="4">
    <source>
        <dbReference type="Proteomes" id="UP000092445"/>
    </source>
</evidence>
<dbReference type="Proteomes" id="UP000092445">
    <property type="component" value="Unassembled WGS sequence"/>
</dbReference>
<feature type="DNA-binding region" description="HMG box" evidence="1">
    <location>
        <begin position="125"/>
        <end position="193"/>
    </location>
</feature>
<evidence type="ECO:0000313" key="3">
    <source>
        <dbReference type="EnsemblMetazoa" id="GPAI021026-PA"/>
    </source>
</evidence>
<sequence>MYHGIHNSYKVEHAALTARIYYSSVFDREMACKRMFQRIQVLAYDVDCSSHGKRDFLRRIPCRHRHLCEDADAPGNVVPGNQFTYVISQPRPFKEYKFQCEVKPTAQKSEPQEKLSCAEEKLYQKSTAPTAFFVFLYEVRQLVNKSGFKNLTQVEIARCAGRKWRQMTSEEKQPYLLWARTNRHKRGSSTPSC</sequence>
<dbReference type="CDD" id="cd00084">
    <property type="entry name" value="HMG-box_SF"/>
    <property type="match status" value="1"/>
</dbReference>
<feature type="domain" description="HMG box" evidence="2">
    <location>
        <begin position="125"/>
        <end position="193"/>
    </location>
</feature>
<keyword evidence="4" id="KW-1185">Reference proteome</keyword>
<dbReference type="PROSITE" id="PS50118">
    <property type="entry name" value="HMG_BOX_2"/>
    <property type="match status" value="1"/>
</dbReference>
<dbReference type="GO" id="GO:0003677">
    <property type="term" value="F:DNA binding"/>
    <property type="evidence" value="ECO:0007669"/>
    <property type="project" value="UniProtKB-UniRule"/>
</dbReference>
<dbReference type="GO" id="GO:0005634">
    <property type="term" value="C:nucleus"/>
    <property type="evidence" value="ECO:0007669"/>
    <property type="project" value="UniProtKB-UniRule"/>
</dbReference>
<reference evidence="4" key="1">
    <citation type="submission" date="2014-03" db="EMBL/GenBank/DDBJ databases">
        <authorList>
            <person name="Aksoy S."/>
            <person name="Warren W."/>
            <person name="Wilson R.K."/>
        </authorList>
    </citation>
    <scope>NUCLEOTIDE SEQUENCE [LARGE SCALE GENOMIC DNA]</scope>
    <source>
        <strain evidence="4">IAEA</strain>
    </source>
</reference>